<sequence length="227" mass="25201">MGAALPNLAEEEAQGENLGGREKLTRDKIKKNHGPLWIHLEEPQAQHPRDEGGGAGNFVAHDVDKRSPGPQALSRRGQFLVLLQTTTGEPQEATATQQNATRLGDQVPLKCCSKGMLQIGLEYLHSVIWGQNSKSKHDSLVDVKRAVAQAVSRFNQDMVKTSMAVSEQLGYCTALLLHFSRFAGTSRRTSKADKDHMEREKLRRMAKRHKPDKDSCEPGHAHPKKLE</sequence>
<keyword evidence="2" id="KW-1185">Reference proteome</keyword>
<comment type="caution">
    <text evidence="1">The sequence shown here is derived from an EMBL/GenBank/DDBJ whole genome shotgun (WGS) entry which is preliminary data.</text>
</comment>
<gene>
    <name evidence="1" type="ORF">HPB47_009877</name>
</gene>
<organism evidence="1 2">
    <name type="scientific">Ixodes persulcatus</name>
    <name type="common">Taiga tick</name>
    <dbReference type="NCBI Taxonomy" id="34615"/>
    <lineage>
        <taxon>Eukaryota</taxon>
        <taxon>Metazoa</taxon>
        <taxon>Ecdysozoa</taxon>
        <taxon>Arthropoda</taxon>
        <taxon>Chelicerata</taxon>
        <taxon>Arachnida</taxon>
        <taxon>Acari</taxon>
        <taxon>Parasitiformes</taxon>
        <taxon>Ixodida</taxon>
        <taxon>Ixodoidea</taxon>
        <taxon>Ixodidae</taxon>
        <taxon>Ixodinae</taxon>
        <taxon>Ixodes</taxon>
    </lineage>
</organism>
<evidence type="ECO:0000313" key="1">
    <source>
        <dbReference type="EMBL" id="KAG0412975.1"/>
    </source>
</evidence>
<proteinExistence type="predicted"/>
<dbReference type="EMBL" id="JABSTQ010011304">
    <property type="protein sequence ID" value="KAG0412975.1"/>
    <property type="molecule type" value="Genomic_DNA"/>
</dbReference>
<protein>
    <submittedName>
        <fullName evidence="1">Uncharacterized protein</fullName>
    </submittedName>
</protein>
<accession>A0AC60P0P7</accession>
<reference evidence="1 2" key="1">
    <citation type="journal article" date="2020" name="Cell">
        <title>Large-Scale Comparative Analyses of Tick Genomes Elucidate Their Genetic Diversity and Vector Capacities.</title>
        <authorList>
            <consortium name="Tick Genome and Microbiome Consortium (TIGMIC)"/>
            <person name="Jia N."/>
            <person name="Wang J."/>
            <person name="Shi W."/>
            <person name="Du L."/>
            <person name="Sun Y."/>
            <person name="Zhan W."/>
            <person name="Jiang J.F."/>
            <person name="Wang Q."/>
            <person name="Zhang B."/>
            <person name="Ji P."/>
            <person name="Bell-Sakyi L."/>
            <person name="Cui X.M."/>
            <person name="Yuan T.T."/>
            <person name="Jiang B.G."/>
            <person name="Yang W.F."/>
            <person name="Lam T.T."/>
            <person name="Chang Q.C."/>
            <person name="Ding S.J."/>
            <person name="Wang X.J."/>
            <person name="Zhu J.G."/>
            <person name="Ruan X.D."/>
            <person name="Zhao L."/>
            <person name="Wei J.T."/>
            <person name="Ye R.Z."/>
            <person name="Que T.C."/>
            <person name="Du C.H."/>
            <person name="Zhou Y.H."/>
            <person name="Cheng J.X."/>
            <person name="Dai P.F."/>
            <person name="Guo W.B."/>
            <person name="Han X.H."/>
            <person name="Huang E.J."/>
            <person name="Li L.F."/>
            <person name="Wei W."/>
            <person name="Gao Y.C."/>
            <person name="Liu J.Z."/>
            <person name="Shao H.Z."/>
            <person name="Wang X."/>
            <person name="Wang C.C."/>
            <person name="Yang T.C."/>
            <person name="Huo Q.B."/>
            <person name="Li W."/>
            <person name="Chen H.Y."/>
            <person name="Chen S.E."/>
            <person name="Zhou L.G."/>
            <person name="Ni X.B."/>
            <person name="Tian J.H."/>
            <person name="Sheng Y."/>
            <person name="Liu T."/>
            <person name="Pan Y.S."/>
            <person name="Xia L.Y."/>
            <person name="Li J."/>
            <person name="Zhao F."/>
            <person name="Cao W.C."/>
        </authorList>
    </citation>
    <scope>NUCLEOTIDE SEQUENCE [LARGE SCALE GENOMIC DNA]</scope>
    <source>
        <strain evidence="1">Iper-2018</strain>
    </source>
</reference>
<evidence type="ECO:0000313" key="2">
    <source>
        <dbReference type="Proteomes" id="UP000805193"/>
    </source>
</evidence>
<dbReference type="Proteomes" id="UP000805193">
    <property type="component" value="Unassembled WGS sequence"/>
</dbReference>
<name>A0AC60P0P7_IXOPE</name>